<evidence type="ECO:0000259" key="10">
    <source>
        <dbReference type="PROSITE" id="PS50240"/>
    </source>
</evidence>
<evidence type="ECO:0000256" key="1">
    <source>
        <dbReference type="ARBA" id="ARBA00004613"/>
    </source>
</evidence>
<proteinExistence type="inferred from homology"/>
<dbReference type="PANTHER" id="PTHR24260:SF147">
    <property type="entry name" value="EG:BACR7A4.3 PROTEIN-RELATED"/>
    <property type="match status" value="1"/>
</dbReference>
<accession>A0A182M8P7</accession>
<keyword evidence="4 9" id="KW-0732">Signal</keyword>
<dbReference type="VEuPathDB" id="VectorBase:ACUA012233"/>
<dbReference type="Pfam" id="PF00089">
    <property type="entry name" value="Trypsin"/>
    <property type="match status" value="2"/>
</dbReference>
<name>A0A182M8P7_9DIPT</name>
<keyword evidence="7" id="KW-0325">Glycoprotein</keyword>
<dbReference type="GO" id="GO:0006508">
    <property type="term" value="P:proteolysis"/>
    <property type="evidence" value="ECO:0007669"/>
    <property type="project" value="InterPro"/>
</dbReference>
<dbReference type="InterPro" id="IPR043504">
    <property type="entry name" value="Peptidase_S1_PA_chymotrypsin"/>
</dbReference>
<feature type="chain" id="PRO_5008128007" description="Peptidase S1 domain-containing protein" evidence="9">
    <location>
        <begin position="25"/>
        <end position="559"/>
    </location>
</feature>
<dbReference type="PROSITE" id="PS00134">
    <property type="entry name" value="TRYPSIN_HIS"/>
    <property type="match status" value="1"/>
</dbReference>
<evidence type="ECO:0000256" key="8">
    <source>
        <dbReference type="ARBA" id="ARBA00024195"/>
    </source>
</evidence>
<dbReference type="STRING" id="139723.A0A182M8P7"/>
<dbReference type="EnsemblMetazoa" id="ACUA012233-RA">
    <property type="protein sequence ID" value="ACUA012233-PA"/>
    <property type="gene ID" value="ACUA012233"/>
</dbReference>
<evidence type="ECO:0000313" key="11">
    <source>
        <dbReference type="EnsemblMetazoa" id="ACUA012233-PA"/>
    </source>
</evidence>
<reference evidence="12" key="1">
    <citation type="submission" date="2013-09" db="EMBL/GenBank/DDBJ databases">
        <title>The Genome Sequence of Anopheles culicifacies species A.</title>
        <authorList>
            <consortium name="The Broad Institute Genomics Platform"/>
            <person name="Neafsey D.E."/>
            <person name="Besansky N."/>
            <person name="Howell P."/>
            <person name="Walton C."/>
            <person name="Young S.K."/>
            <person name="Zeng Q."/>
            <person name="Gargeya S."/>
            <person name="Fitzgerald M."/>
            <person name="Haas B."/>
            <person name="Abouelleil A."/>
            <person name="Allen A.W."/>
            <person name="Alvarado L."/>
            <person name="Arachchi H.M."/>
            <person name="Berlin A.M."/>
            <person name="Chapman S.B."/>
            <person name="Gainer-Dewar J."/>
            <person name="Goldberg J."/>
            <person name="Griggs A."/>
            <person name="Gujja S."/>
            <person name="Hansen M."/>
            <person name="Howarth C."/>
            <person name="Imamovic A."/>
            <person name="Ireland A."/>
            <person name="Larimer J."/>
            <person name="McCowan C."/>
            <person name="Murphy C."/>
            <person name="Pearson M."/>
            <person name="Poon T.W."/>
            <person name="Priest M."/>
            <person name="Roberts A."/>
            <person name="Saif S."/>
            <person name="Shea T."/>
            <person name="Sisk P."/>
            <person name="Sykes S."/>
            <person name="Wortman J."/>
            <person name="Nusbaum C."/>
            <person name="Birren B."/>
        </authorList>
    </citation>
    <scope>NUCLEOTIDE SEQUENCE [LARGE SCALE GENOMIC DNA]</scope>
    <source>
        <strain evidence="12">A-37</strain>
    </source>
</reference>
<dbReference type="EMBL" id="AXCM01002791">
    <property type="status" value="NOT_ANNOTATED_CDS"/>
    <property type="molecule type" value="Genomic_DNA"/>
</dbReference>
<protein>
    <recommendedName>
        <fullName evidence="10">Peptidase S1 domain-containing protein</fullName>
    </recommendedName>
</protein>
<organism evidence="11 12">
    <name type="scientific">Anopheles culicifacies</name>
    <dbReference type="NCBI Taxonomy" id="139723"/>
    <lineage>
        <taxon>Eukaryota</taxon>
        <taxon>Metazoa</taxon>
        <taxon>Ecdysozoa</taxon>
        <taxon>Arthropoda</taxon>
        <taxon>Hexapoda</taxon>
        <taxon>Insecta</taxon>
        <taxon>Pterygota</taxon>
        <taxon>Neoptera</taxon>
        <taxon>Endopterygota</taxon>
        <taxon>Diptera</taxon>
        <taxon>Nematocera</taxon>
        <taxon>Culicoidea</taxon>
        <taxon>Culicidae</taxon>
        <taxon>Anophelinae</taxon>
        <taxon>Anopheles</taxon>
        <taxon>culicifacies species complex</taxon>
    </lineage>
</organism>
<dbReference type="GO" id="GO:0004252">
    <property type="term" value="F:serine-type endopeptidase activity"/>
    <property type="evidence" value="ECO:0007669"/>
    <property type="project" value="InterPro"/>
</dbReference>
<dbReference type="InterPro" id="IPR001254">
    <property type="entry name" value="Trypsin_dom"/>
</dbReference>
<reference evidence="11" key="2">
    <citation type="submission" date="2020-05" db="UniProtKB">
        <authorList>
            <consortium name="EnsemblMetazoa"/>
        </authorList>
    </citation>
    <scope>IDENTIFICATION</scope>
    <source>
        <strain evidence="11">A-37</strain>
    </source>
</reference>
<comment type="similarity">
    <text evidence="8">Belongs to the peptidase S1 family. CLIP subfamily.</text>
</comment>
<feature type="domain" description="Peptidase S1" evidence="10">
    <location>
        <begin position="61"/>
        <end position="306"/>
    </location>
</feature>
<dbReference type="InterPro" id="IPR001314">
    <property type="entry name" value="Peptidase_S1A"/>
</dbReference>
<evidence type="ECO:0000313" key="12">
    <source>
        <dbReference type="Proteomes" id="UP000075883"/>
    </source>
</evidence>
<dbReference type="SUPFAM" id="SSF50494">
    <property type="entry name" value="Trypsin-like serine proteases"/>
    <property type="match status" value="2"/>
</dbReference>
<dbReference type="InterPro" id="IPR009003">
    <property type="entry name" value="Peptidase_S1_PA"/>
</dbReference>
<dbReference type="GO" id="GO:0045087">
    <property type="term" value="P:innate immune response"/>
    <property type="evidence" value="ECO:0007669"/>
    <property type="project" value="UniProtKB-KW"/>
</dbReference>
<dbReference type="InterPro" id="IPR018114">
    <property type="entry name" value="TRYPSIN_HIS"/>
</dbReference>
<evidence type="ECO:0000256" key="5">
    <source>
        <dbReference type="ARBA" id="ARBA00022859"/>
    </source>
</evidence>
<dbReference type="InterPro" id="IPR051333">
    <property type="entry name" value="CLIP_Serine_Protease"/>
</dbReference>
<dbReference type="GO" id="GO:0005576">
    <property type="term" value="C:extracellular region"/>
    <property type="evidence" value="ECO:0007669"/>
    <property type="project" value="UniProtKB-SubCell"/>
</dbReference>
<dbReference type="Proteomes" id="UP000075883">
    <property type="component" value="Unassembled WGS sequence"/>
</dbReference>
<keyword evidence="5" id="KW-0391">Immunity</keyword>
<dbReference type="PANTHER" id="PTHR24260">
    <property type="match status" value="1"/>
</dbReference>
<evidence type="ECO:0000256" key="7">
    <source>
        <dbReference type="ARBA" id="ARBA00023180"/>
    </source>
</evidence>
<feature type="signal peptide" evidence="9">
    <location>
        <begin position="1"/>
        <end position="24"/>
    </location>
</feature>
<dbReference type="Gene3D" id="2.40.10.10">
    <property type="entry name" value="Trypsin-like serine proteases"/>
    <property type="match status" value="2"/>
</dbReference>
<keyword evidence="3" id="KW-0399">Innate immunity</keyword>
<evidence type="ECO:0000256" key="6">
    <source>
        <dbReference type="ARBA" id="ARBA00023157"/>
    </source>
</evidence>
<evidence type="ECO:0000256" key="4">
    <source>
        <dbReference type="ARBA" id="ARBA00022729"/>
    </source>
</evidence>
<evidence type="ECO:0000256" key="9">
    <source>
        <dbReference type="SAM" id="SignalP"/>
    </source>
</evidence>
<keyword evidence="12" id="KW-1185">Reference proteome</keyword>
<evidence type="ECO:0000256" key="2">
    <source>
        <dbReference type="ARBA" id="ARBA00022525"/>
    </source>
</evidence>
<evidence type="ECO:0000256" key="3">
    <source>
        <dbReference type="ARBA" id="ARBA00022588"/>
    </source>
</evidence>
<dbReference type="FunFam" id="2.40.10.10:FF:000028">
    <property type="entry name" value="Serine protease easter"/>
    <property type="match status" value="1"/>
</dbReference>
<comment type="subcellular location">
    <subcellularLocation>
        <location evidence="1">Secreted</location>
    </subcellularLocation>
</comment>
<keyword evidence="6" id="KW-1015">Disulfide bond</keyword>
<dbReference type="CDD" id="cd00190">
    <property type="entry name" value="Tryp_SPc"/>
    <property type="match status" value="1"/>
</dbReference>
<feature type="domain" description="Peptidase S1" evidence="10">
    <location>
        <begin position="355"/>
        <end position="548"/>
    </location>
</feature>
<dbReference type="PROSITE" id="PS50240">
    <property type="entry name" value="TRYPSIN_DOM"/>
    <property type="match status" value="2"/>
</dbReference>
<keyword evidence="2" id="KW-0964">Secreted</keyword>
<dbReference type="AlphaFoldDB" id="A0A182M8P7"/>
<sequence length="559" mass="61938">MKYIVKFIVLAPAILLVGIASVQMESFLSTPPKDYNDRTSLRDCPKRFYSDVHLYSGGAGAFGGTRALRGEFQHMVAIGWTRSGGKIDYLCGGSLISNQFVLTAAHCNADGNNIRPDTVRLGDTDLGSTEDDEFAQQIAIARIIVHPNYRGSRKYYDVALIELGKMAQFTDAVCSACLWQEKNLPDSAMDAVGFGATGFGEALSPTLQRVVLNYVEQEDCMKRISISKREMPQGFRTDQFCAAGDSMDTCEGDSGGPIGVKLLDVGGAEIPLVTGVVSFGSPCAVGSTGVYTKVSEYIDWIERTTNESYSYAACSRGTFCVGRPRHTVNVNFEQIYTQNRFGLLWNEEDSSLWECAATLIDYQYLITTASCVTTRKGHPKYVASMSNERALITDVYVSPQYKAGRPENDIALLKIEQYVNYTVYRPACLWDRRIDGEWEFHPKFRAYGPNSPHGSDFINDTIIVTARNGTGCEEQSMRGTDLRCFHNYLAIMPGVCWMDYGGPVIDKAYRGDPVSMYGIVSPLSKNCGSNLYLIDITPHIAWIEAIIVGRRDQYLVFSD</sequence>
<dbReference type="PRINTS" id="PR00722">
    <property type="entry name" value="CHYMOTRYPSIN"/>
</dbReference>
<dbReference type="SMART" id="SM00020">
    <property type="entry name" value="Tryp_SPc"/>
    <property type="match status" value="1"/>
</dbReference>